<evidence type="ECO:0008006" key="8">
    <source>
        <dbReference type="Google" id="ProtNLM"/>
    </source>
</evidence>
<sequence length="194" mass="22546">MSLVRYASYAIVFSFSTVCLACGLYYLAELIEEYEKTAKKTLKYIILGVFVAQFAVWFEGFPLTSIAVSMFGNGLYFKLLEHYPHIKITNSLFILSIVVFLLCHYLWFDFFSKNYYPFGEVVSFFIVCVWLVPLTFFIGLSTDETSLPYTSISASGELLDDNLPRRKGNMIVSFFTTIQNKFKRQTNRHYEKNF</sequence>
<keyword evidence="3 6" id="KW-0812">Transmembrane</keyword>
<proteinExistence type="inferred from homology"/>
<dbReference type="GO" id="GO:0030134">
    <property type="term" value="C:COPII-coated ER to Golgi transport vesicle"/>
    <property type="evidence" value="ECO:0007669"/>
    <property type="project" value="TreeGrafter"/>
</dbReference>
<dbReference type="InterPro" id="IPR007277">
    <property type="entry name" value="Svp26/Tex261"/>
</dbReference>
<dbReference type="GO" id="GO:0000139">
    <property type="term" value="C:Golgi membrane"/>
    <property type="evidence" value="ECO:0007669"/>
    <property type="project" value="TreeGrafter"/>
</dbReference>
<dbReference type="GO" id="GO:0006888">
    <property type="term" value="P:endoplasmic reticulum to Golgi vesicle-mediated transport"/>
    <property type="evidence" value="ECO:0007669"/>
    <property type="project" value="InterPro"/>
</dbReference>
<evidence type="ECO:0000256" key="1">
    <source>
        <dbReference type="ARBA" id="ARBA00004141"/>
    </source>
</evidence>
<dbReference type="PANTHER" id="PTHR13144">
    <property type="entry name" value="TEX261 PROTEIN"/>
    <property type="match status" value="1"/>
</dbReference>
<feature type="transmembrane region" description="Helical" evidence="6">
    <location>
        <begin position="115"/>
        <end position="140"/>
    </location>
</feature>
<feature type="transmembrane region" description="Helical" evidence="6">
    <location>
        <begin position="88"/>
        <end position="108"/>
    </location>
</feature>
<evidence type="ECO:0000256" key="3">
    <source>
        <dbReference type="ARBA" id="ARBA00022692"/>
    </source>
</evidence>
<dbReference type="GO" id="GO:0005789">
    <property type="term" value="C:endoplasmic reticulum membrane"/>
    <property type="evidence" value="ECO:0007669"/>
    <property type="project" value="TreeGrafter"/>
</dbReference>
<evidence type="ECO:0000313" key="7">
    <source>
        <dbReference type="EMBL" id="NDV37151.1"/>
    </source>
</evidence>
<name>A0A6B2LK10_9EUKA</name>
<evidence type="ECO:0000256" key="5">
    <source>
        <dbReference type="ARBA" id="ARBA00023136"/>
    </source>
</evidence>
<evidence type="ECO:0000256" key="6">
    <source>
        <dbReference type="SAM" id="Phobius"/>
    </source>
</evidence>
<keyword evidence="5 6" id="KW-0472">Membrane</keyword>
<feature type="transmembrane region" description="Helical" evidence="6">
    <location>
        <begin position="44"/>
        <end position="68"/>
    </location>
</feature>
<dbReference type="Pfam" id="PF04148">
    <property type="entry name" value="Erv26"/>
    <property type="match status" value="1"/>
</dbReference>
<dbReference type="PANTHER" id="PTHR13144:SF0">
    <property type="entry name" value="PROTEIN TEX261"/>
    <property type="match status" value="1"/>
</dbReference>
<comment type="similarity">
    <text evidence="2">Belongs to the SVP26 family.</text>
</comment>
<reference evidence="7" key="1">
    <citation type="journal article" date="2020" name="J. Eukaryot. Microbiol.">
        <title>De novo Sequencing, Assembly and Annotation of the Transcriptome for the Free-Living Testate Amoeba Arcella intermedia.</title>
        <authorList>
            <person name="Ribeiro G.M."/>
            <person name="Porfirio-Sousa A.L."/>
            <person name="Maurer-Alcala X.X."/>
            <person name="Katz L.A."/>
            <person name="Lahr D.J.G."/>
        </authorList>
    </citation>
    <scope>NUCLEOTIDE SEQUENCE</scope>
</reference>
<dbReference type="GO" id="GO:0097020">
    <property type="term" value="F:COPII receptor activity"/>
    <property type="evidence" value="ECO:0007669"/>
    <property type="project" value="InterPro"/>
</dbReference>
<keyword evidence="4 6" id="KW-1133">Transmembrane helix</keyword>
<evidence type="ECO:0000256" key="2">
    <source>
        <dbReference type="ARBA" id="ARBA00008096"/>
    </source>
</evidence>
<feature type="transmembrane region" description="Helical" evidence="6">
    <location>
        <begin position="6"/>
        <end position="28"/>
    </location>
</feature>
<comment type="subcellular location">
    <subcellularLocation>
        <location evidence="1">Membrane</location>
        <topology evidence="1">Multi-pass membrane protein</topology>
    </subcellularLocation>
</comment>
<dbReference type="AlphaFoldDB" id="A0A6B2LK10"/>
<dbReference type="EMBL" id="GIBP01008182">
    <property type="protein sequence ID" value="NDV37151.1"/>
    <property type="molecule type" value="Transcribed_RNA"/>
</dbReference>
<evidence type="ECO:0000256" key="4">
    <source>
        <dbReference type="ARBA" id="ARBA00022989"/>
    </source>
</evidence>
<protein>
    <recommendedName>
        <fullName evidence="8">Protein TEX261</fullName>
    </recommendedName>
</protein>
<accession>A0A6B2LK10</accession>
<organism evidence="7">
    <name type="scientific">Arcella intermedia</name>
    <dbReference type="NCBI Taxonomy" id="1963864"/>
    <lineage>
        <taxon>Eukaryota</taxon>
        <taxon>Amoebozoa</taxon>
        <taxon>Tubulinea</taxon>
        <taxon>Elardia</taxon>
        <taxon>Arcellinida</taxon>
        <taxon>Sphaerothecina</taxon>
        <taxon>Arcellidae</taxon>
        <taxon>Arcella</taxon>
    </lineage>
</organism>